<gene>
    <name evidence="3" type="ORF">E0L93_07075</name>
</gene>
<dbReference type="SMART" id="SM01152">
    <property type="entry name" value="DUF167"/>
    <property type="match status" value="1"/>
</dbReference>
<comment type="caution">
    <text evidence="3">The sequence shown here is derived from an EMBL/GenBank/DDBJ whole genome shotgun (WGS) entry which is preliminary data.</text>
</comment>
<evidence type="ECO:0000256" key="2">
    <source>
        <dbReference type="HAMAP-Rule" id="MF_00634"/>
    </source>
</evidence>
<dbReference type="Proteomes" id="UP000295244">
    <property type="component" value="Unassembled WGS sequence"/>
</dbReference>
<dbReference type="EMBL" id="SKBU01000014">
    <property type="protein sequence ID" value="TCJ17394.1"/>
    <property type="molecule type" value="Genomic_DNA"/>
</dbReference>
<sequence length="93" mass="9674">MIEEGDGVRINLRVSPGAKRTEVKGLYGGDALKLSVAAPPVGGRANDEIRRFLARSAGVPVSRVEIVRGGSGRSKQVAIRGIGARAVREALGP</sequence>
<evidence type="ECO:0000256" key="1">
    <source>
        <dbReference type="ARBA" id="ARBA00010364"/>
    </source>
</evidence>
<proteinExistence type="inferred from homology"/>
<evidence type="ECO:0000313" key="3">
    <source>
        <dbReference type="EMBL" id="TCJ17394.1"/>
    </source>
</evidence>
<dbReference type="PANTHER" id="PTHR13420">
    <property type="entry name" value="UPF0235 PROTEIN C15ORF40"/>
    <property type="match status" value="1"/>
</dbReference>
<organism evidence="3 4">
    <name type="scientific">Rubrobacter taiwanensis</name>
    <dbReference type="NCBI Taxonomy" id="185139"/>
    <lineage>
        <taxon>Bacteria</taxon>
        <taxon>Bacillati</taxon>
        <taxon>Actinomycetota</taxon>
        <taxon>Rubrobacteria</taxon>
        <taxon>Rubrobacterales</taxon>
        <taxon>Rubrobacteraceae</taxon>
        <taxon>Rubrobacter</taxon>
    </lineage>
</organism>
<accession>A0A4R1BJD0</accession>
<dbReference type="NCBIfam" id="TIGR00251">
    <property type="entry name" value="DUF167 family protein"/>
    <property type="match status" value="1"/>
</dbReference>
<protein>
    <recommendedName>
        <fullName evidence="2">UPF0235 protein E0L93_07075</fullName>
    </recommendedName>
</protein>
<dbReference type="AlphaFoldDB" id="A0A4R1BJD0"/>
<dbReference type="InterPro" id="IPR003746">
    <property type="entry name" value="DUF167"/>
</dbReference>
<keyword evidence="4" id="KW-1185">Reference proteome</keyword>
<dbReference type="PANTHER" id="PTHR13420:SF7">
    <property type="entry name" value="UPF0235 PROTEIN C15ORF40"/>
    <property type="match status" value="1"/>
</dbReference>
<dbReference type="HAMAP" id="MF_00634">
    <property type="entry name" value="UPF0235"/>
    <property type="match status" value="1"/>
</dbReference>
<dbReference type="Pfam" id="PF02594">
    <property type="entry name" value="DUF167"/>
    <property type="match status" value="1"/>
</dbReference>
<dbReference type="InterPro" id="IPR036591">
    <property type="entry name" value="YggU-like_sf"/>
</dbReference>
<evidence type="ECO:0000313" key="4">
    <source>
        <dbReference type="Proteomes" id="UP000295244"/>
    </source>
</evidence>
<comment type="similarity">
    <text evidence="1 2">Belongs to the UPF0235 family.</text>
</comment>
<dbReference type="Gene3D" id="3.30.1200.10">
    <property type="entry name" value="YggU-like"/>
    <property type="match status" value="1"/>
</dbReference>
<reference evidence="3 4" key="1">
    <citation type="submission" date="2019-03" db="EMBL/GenBank/DDBJ databases">
        <title>Whole genome sequence of a novel Rubrobacter taiwanensis strain, isolated from Yellowstone National Park.</title>
        <authorList>
            <person name="Freed S."/>
            <person name="Ramaley R.F."/>
            <person name="Kyndt J.A."/>
        </authorList>
    </citation>
    <scope>NUCLEOTIDE SEQUENCE [LARGE SCALE GENOMIC DNA]</scope>
    <source>
        <strain evidence="3 4">Yellowstone</strain>
    </source>
</reference>
<dbReference type="GO" id="GO:0005737">
    <property type="term" value="C:cytoplasm"/>
    <property type="evidence" value="ECO:0007669"/>
    <property type="project" value="TreeGrafter"/>
</dbReference>
<name>A0A4R1BJD0_9ACTN</name>
<dbReference type="SUPFAM" id="SSF69786">
    <property type="entry name" value="YggU-like"/>
    <property type="match status" value="1"/>
</dbReference>
<dbReference type="OrthoDB" id="9801878at2"/>